<reference evidence="3" key="1">
    <citation type="submission" date="2016-10" db="EMBL/GenBank/DDBJ databases">
        <authorList>
            <person name="Varghese N."/>
            <person name="Submissions S."/>
        </authorList>
    </citation>
    <scope>NUCLEOTIDE SEQUENCE [LARGE SCALE GENOMIC DNA]</scope>
    <source>
        <strain evidence="3">DSM 11593</strain>
    </source>
</reference>
<feature type="signal peptide" evidence="1">
    <location>
        <begin position="1"/>
        <end position="24"/>
    </location>
</feature>
<proteinExistence type="predicted"/>
<accession>A0A1H6MN15</accession>
<protein>
    <submittedName>
        <fullName evidence="2">Uncharacterized protein</fullName>
    </submittedName>
</protein>
<keyword evidence="3" id="KW-1185">Reference proteome</keyword>
<organism evidence="2 3">
    <name type="scientific">Paracoccus alkenifer</name>
    <dbReference type="NCBI Taxonomy" id="65735"/>
    <lineage>
        <taxon>Bacteria</taxon>
        <taxon>Pseudomonadati</taxon>
        <taxon>Pseudomonadota</taxon>
        <taxon>Alphaproteobacteria</taxon>
        <taxon>Rhodobacterales</taxon>
        <taxon>Paracoccaceae</taxon>
        <taxon>Paracoccus</taxon>
    </lineage>
</organism>
<sequence>MTRRHIMFAACALLAAMLALDLRASPPNPYNAPAMLALGSGAAPVGGFCGAPAGLSGS</sequence>
<evidence type="ECO:0000313" key="3">
    <source>
        <dbReference type="Proteomes" id="UP000199125"/>
    </source>
</evidence>
<feature type="chain" id="PRO_5011502510" evidence="1">
    <location>
        <begin position="25"/>
        <end position="58"/>
    </location>
</feature>
<keyword evidence="1" id="KW-0732">Signal</keyword>
<evidence type="ECO:0000313" key="2">
    <source>
        <dbReference type="EMBL" id="SEI03242.1"/>
    </source>
</evidence>
<dbReference type="RefSeq" id="WP_177172549.1">
    <property type="nucleotide sequence ID" value="NZ_FNXG01000004.1"/>
</dbReference>
<gene>
    <name evidence="2" type="ORF">SAMN04488075_2311</name>
</gene>
<dbReference type="Proteomes" id="UP000199125">
    <property type="component" value="Unassembled WGS sequence"/>
</dbReference>
<dbReference type="EMBL" id="FNXG01000004">
    <property type="protein sequence ID" value="SEI03242.1"/>
    <property type="molecule type" value="Genomic_DNA"/>
</dbReference>
<dbReference type="STRING" id="65735.SAMN04488075_2311"/>
<evidence type="ECO:0000256" key="1">
    <source>
        <dbReference type="SAM" id="SignalP"/>
    </source>
</evidence>
<dbReference type="AlphaFoldDB" id="A0A1H6MN15"/>
<name>A0A1H6MN15_9RHOB</name>